<reference evidence="1 2" key="1">
    <citation type="submission" date="2024-06" db="EMBL/GenBank/DDBJ databases">
        <title>Sorghum-associated microbial communities from plants grown in Nebraska, USA.</title>
        <authorList>
            <person name="Schachtman D."/>
        </authorList>
    </citation>
    <scope>NUCLEOTIDE SEQUENCE [LARGE SCALE GENOMIC DNA]</scope>
    <source>
        <strain evidence="1 2">2709</strain>
    </source>
</reference>
<accession>A0ABV2Q256</accession>
<evidence type="ECO:0000313" key="1">
    <source>
        <dbReference type="EMBL" id="MET4575106.1"/>
    </source>
</evidence>
<protein>
    <submittedName>
        <fullName evidence="1">Uncharacterized protein</fullName>
    </submittedName>
</protein>
<sequence length="54" mass="6006">MTPLRRLRAFPYAGRPPGGRHWRPGGARSAVAPLWPAPRPLGFCPLSRMRERAG</sequence>
<name>A0ABV2Q256_9BURK</name>
<comment type="caution">
    <text evidence="1">The sequence shown here is derived from an EMBL/GenBank/DDBJ whole genome shotgun (WGS) entry which is preliminary data.</text>
</comment>
<keyword evidence="2" id="KW-1185">Reference proteome</keyword>
<proteinExistence type="predicted"/>
<organism evidence="1 2">
    <name type="scientific">Ottowia thiooxydans</name>
    <dbReference type="NCBI Taxonomy" id="219182"/>
    <lineage>
        <taxon>Bacteria</taxon>
        <taxon>Pseudomonadati</taxon>
        <taxon>Pseudomonadota</taxon>
        <taxon>Betaproteobacteria</taxon>
        <taxon>Burkholderiales</taxon>
        <taxon>Comamonadaceae</taxon>
        <taxon>Ottowia</taxon>
    </lineage>
</organism>
<dbReference type="EMBL" id="JBEPSH010000001">
    <property type="protein sequence ID" value="MET4575106.1"/>
    <property type="molecule type" value="Genomic_DNA"/>
</dbReference>
<dbReference type="Proteomes" id="UP001549320">
    <property type="component" value="Unassembled WGS sequence"/>
</dbReference>
<evidence type="ECO:0000313" key="2">
    <source>
        <dbReference type="Proteomes" id="UP001549320"/>
    </source>
</evidence>
<gene>
    <name evidence="1" type="ORF">ABIE13_000203</name>
</gene>